<comment type="caution">
    <text evidence="1">The sequence shown here is derived from an EMBL/GenBank/DDBJ whole genome shotgun (WGS) entry which is preliminary data.</text>
</comment>
<evidence type="ECO:0000313" key="2">
    <source>
        <dbReference type="Proteomes" id="UP001380953"/>
    </source>
</evidence>
<accession>A0ACC6PIE5</accession>
<dbReference type="EMBL" id="JBBKAR010000056">
    <property type="protein sequence ID" value="MEJ8306668.1"/>
    <property type="molecule type" value="Genomic_DNA"/>
</dbReference>
<organism evidence="1 2">
    <name type="scientific">Saccharibacillus sacchari</name>
    <dbReference type="NCBI Taxonomy" id="456493"/>
    <lineage>
        <taxon>Bacteria</taxon>
        <taxon>Bacillati</taxon>
        <taxon>Bacillota</taxon>
        <taxon>Bacilli</taxon>
        <taxon>Bacillales</taxon>
        <taxon>Paenibacillaceae</taxon>
        <taxon>Saccharibacillus</taxon>
    </lineage>
</organism>
<evidence type="ECO:0000313" key="1">
    <source>
        <dbReference type="EMBL" id="MEJ8306668.1"/>
    </source>
</evidence>
<name>A0ACC6PIE5_9BACL</name>
<reference evidence="1" key="1">
    <citation type="submission" date="2024-03" db="EMBL/GenBank/DDBJ databases">
        <title>Whole genome sequecning of epiphytes from Marcgravia umbellata leaves.</title>
        <authorList>
            <person name="Kumar G."/>
            <person name="Savka M.A."/>
        </authorList>
    </citation>
    <scope>NUCLEOTIDE SEQUENCE</scope>
    <source>
        <strain evidence="1">RIT_BL5</strain>
    </source>
</reference>
<protein>
    <submittedName>
        <fullName evidence="1">Uncharacterized protein</fullName>
    </submittedName>
</protein>
<dbReference type="Proteomes" id="UP001380953">
    <property type="component" value="Unassembled WGS sequence"/>
</dbReference>
<keyword evidence="2" id="KW-1185">Reference proteome</keyword>
<gene>
    <name evidence="1" type="ORF">WKI47_22385</name>
</gene>
<proteinExistence type="predicted"/>
<sequence>MTIKNFGRVVEVLVAGMTFSMDKYAIEGTVPFDNDTLPNESEIKIWNLAPETITWLKRNENLIINAGYQGDVGVILHGYVADVRTLRDGADKVTTLRVMDCEDLSKRTVKDIAYVEGTLAERIIRDMAAQIGLPIAQFELYQNVRYLEGYTASGEATEIIAKVAEDCKTQVYVNRGKLYVRNLRRGKDDLFKLSAKTGLIGAPEYFEGEGVKGYNVTQQLQYRVTTASVIDLDSLAFTGRVYVRSGQHSFSRTGDFTTVTEAVL</sequence>